<dbReference type="Proteomes" id="UP000054538">
    <property type="component" value="Unassembled WGS sequence"/>
</dbReference>
<reference evidence="2" key="2">
    <citation type="submission" date="2015-01" db="EMBL/GenBank/DDBJ databases">
        <title>Evolutionary Origins and Diversification of the Mycorrhizal Mutualists.</title>
        <authorList>
            <consortium name="DOE Joint Genome Institute"/>
            <consortium name="Mycorrhizal Genomics Consortium"/>
            <person name="Kohler A."/>
            <person name="Kuo A."/>
            <person name="Nagy L.G."/>
            <person name="Floudas D."/>
            <person name="Copeland A."/>
            <person name="Barry K.W."/>
            <person name="Cichocki N."/>
            <person name="Veneault-Fourrey C."/>
            <person name="LaButti K."/>
            <person name="Lindquist E.A."/>
            <person name="Lipzen A."/>
            <person name="Lundell T."/>
            <person name="Morin E."/>
            <person name="Murat C."/>
            <person name="Riley R."/>
            <person name="Ohm R."/>
            <person name="Sun H."/>
            <person name="Tunlid A."/>
            <person name="Henrissat B."/>
            <person name="Grigoriev I.V."/>
            <person name="Hibbett D.S."/>
            <person name="Martin F."/>
        </authorList>
    </citation>
    <scope>NUCLEOTIDE SEQUENCE [LARGE SCALE GENOMIC DNA]</scope>
    <source>
        <strain evidence="2">Ve08.2h10</strain>
    </source>
</reference>
<reference evidence="1 2" key="1">
    <citation type="submission" date="2014-04" db="EMBL/GenBank/DDBJ databases">
        <authorList>
            <consortium name="DOE Joint Genome Institute"/>
            <person name="Kuo A."/>
            <person name="Kohler A."/>
            <person name="Jargeat P."/>
            <person name="Nagy L.G."/>
            <person name="Floudas D."/>
            <person name="Copeland A."/>
            <person name="Barry K.W."/>
            <person name="Cichocki N."/>
            <person name="Veneault-Fourrey C."/>
            <person name="LaButti K."/>
            <person name="Lindquist E.A."/>
            <person name="Lipzen A."/>
            <person name="Lundell T."/>
            <person name="Morin E."/>
            <person name="Murat C."/>
            <person name="Sun H."/>
            <person name="Tunlid A."/>
            <person name="Henrissat B."/>
            <person name="Grigoriev I.V."/>
            <person name="Hibbett D.S."/>
            <person name="Martin F."/>
            <person name="Nordberg H.P."/>
            <person name="Cantor M.N."/>
            <person name="Hua S.X."/>
        </authorList>
    </citation>
    <scope>NUCLEOTIDE SEQUENCE [LARGE SCALE GENOMIC DNA]</scope>
    <source>
        <strain evidence="1 2">Ve08.2h10</strain>
    </source>
</reference>
<dbReference type="EMBL" id="KN824831">
    <property type="protein sequence ID" value="KIL00578.1"/>
    <property type="molecule type" value="Genomic_DNA"/>
</dbReference>
<dbReference type="AlphaFoldDB" id="A0A0D0DNP5"/>
<evidence type="ECO:0000313" key="1">
    <source>
        <dbReference type="EMBL" id="KIL00578.1"/>
    </source>
</evidence>
<keyword evidence="2" id="KW-1185">Reference proteome</keyword>
<evidence type="ECO:0000313" key="2">
    <source>
        <dbReference type="Proteomes" id="UP000054538"/>
    </source>
</evidence>
<dbReference type="InParanoid" id="A0A0D0DNP5"/>
<proteinExistence type="predicted"/>
<sequence>MPGKRGKLASTTDSEYETHSQLAVDDLAEGTHKTVSAVVKAHDASCQTLSDHVNRASKFSMMLKKMQSMNG</sequence>
<organism evidence="1 2">
    <name type="scientific">Paxillus rubicundulus Ve08.2h10</name>
    <dbReference type="NCBI Taxonomy" id="930991"/>
    <lineage>
        <taxon>Eukaryota</taxon>
        <taxon>Fungi</taxon>
        <taxon>Dikarya</taxon>
        <taxon>Basidiomycota</taxon>
        <taxon>Agaricomycotina</taxon>
        <taxon>Agaricomycetes</taxon>
        <taxon>Agaricomycetidae</taxon>
        <taxon>Boletales</taxon>
        <taxon>Paxilineae</taxon>
        <taxon>Paxillaceae</taxon>
        <taxon>Paxillus</taxon>
    </lineage>
</organism>
<protein>
    <submittedName>
        <fullName evidence="1">Uncharacterized protein</fullName>
    </submittedName>
</protein>
<accession>A0A0D0DNP5</accession>
<gene>
    <name evidence="1" type="ORF">PAXRUDRAFT_8134</name>
</gene>
<dbReference type="HOGENOM" id="CLU_2740817_0_0_1"/>
<name>A0A0D0DNP5_9AGAM</name>